<dbReference type="Proteomes" id="UP001146351">
    <property type="component" value="Unassembled WGS sequence"/>
</dbReference>
<keyword evidence="2" id="KW-0326">Glycosidase</keyword>
<sequence length="587" mass="66200">MPGESPSQPLDFGLAGKHVLIAGLPVSIGGDVVREFLGDYLILCLMKTCGDGCLMAGPDHNCYVTIYDSRLIHLVGIDEDRSKRLKVLCDVDSIESSVYLTQFGPARVLIIGSDSETYSSDSPIMKESPVDWELENHVHSQLTSCEMKFFLEHCLKHGVANTSIILVDINAESSLGRFQSSLDIPALCPGGRINAIEVDSSRIGDESIRLEDVAKSLALLASSRLSRNTSGQTIRVEPKEHPELPRTRAELGWTRRESIPRALAKPKRNKIRVAVSIDLDAVSGWLGSNSHPDNNLADYSAGFFAARVGVPRLLRMLKKLNIAQRCTWFIPGHSAESFPEEVKQVVESGCEVGLHGYAHEGAYQLTPEQERDVLVRCIEISKKLTGKKPIGYRAPLYQLRESTLDLLEEFGFEYGQHVSINFRNIVLTPIDASLTDHDCHPFFAPRRPPLQPIDFSKPASTWMHPIQEPSSPPDRRPLVCVPCNYYMEDMTPMQFLPHTGNSHGYVDVRLIENMWRDRFLWIRDNEEEPVFPILMHPDTSGMAHVIGMLERMLRWLKDWEEEGEVEFLQTGEIARWWREKMLAEDDC</sequence>
<dbReference type="InterPro" id="IPR011330">
    <property type="entry name" value="Glyco_hydro/deAcase_b/a-brl"/>
</dbReference>
<dbReference type="InterPro" id="IPR037950">
    <property type="entry name" value="PgdA-like"/>
</dbReference>
<dbReference type="GO" id="GO:0016798">
    <property type="term" value="F:hydrolase activity, acting on glycosyl bonds"/>
    <property type="evidence" value="ECO:0007669"/>
    <property type="project" value="UniProtKB-KW"/>
</dbReference>
<dbReference type="PROSITE" id="PS51677">
    <property type="entry name" value="NODB"/>
    <property type="match status" value="1"/>
</dbReference>
<evidence type="ECO:0000313" key="2">
    <source>
        <dbReference type="EMBL" id="KAJ5161984.1"/>
    </source>
</evidence>
<dbReference type="Pfam" id="PF01522">
    <property type="entry name" value="Polysacc_deac_1"/>
    <property type="match status" value="1"/>
</dbReference>
<keyword evidence="2" id="KW-0624">Polysaccharide degradation</keyword>
<protein>
    <submittedName>
        <fullName evidence="2">Xylanase/chitin deacetylase</fullName>
    </submittedName>
</protein>
<dbReference type="GO" id="GO:0045493">
    <property type="term" value="P:xylan catabolic process"/>
    <property type="evidence" value="ECO:0007669"/>
    <property type="project" value="UniProtKB-KW"/>
</dbReference>
<feature type="domain" description="NodB homology" evidence="1">
    <location>
        <begin position="296"/>
        <end position="423"/>
    </location>
</feature>
<reference evidence="2" key="1">
    <citation type="submission" date="2022-11" db="EMBL/GenBank/DDBJ databases">
        <authorList>
            <person name="Petersen C."/>
        </authorList>
    </citation>
    <scope>NUCLEOTIDE SEQUENCE</scope>
    <source>
        <strain evidence="2">IBT 21917</strain>
    </source>
</reference>
<keyword evidence="3" id="KW-1185">Reference proteome</keyword>
<keyword evidence="2" id="KW-0119">Carbohydrate metabolism</keyword>
<keyword evidence="2" id="KW-0378">Hydrolase</keyword>
<dbReference type="CDD" id="cd10938">
    <property type="entry name" value="CE4_HpPgdA_like"/>
    <property type="match status" value="1"/>
</dbReference>
<keyword evidence="2" id="KW-0858">Xylan degradation</keyword>
<dbReference type="PANTHER" id="PTHR47561">
    <property type="entry name" value="POLYSACCHARIDE DEACETYLASE FAMILY PROTEIN (AFU_ORTHOLOGUE AFUA_6G05030)"/>
    <property type="match status" value="1"/>
</dbReference>
<reference evidence="2" key="2">
    <citation type="journal article" date="2023" name="IMA Fungus">
        <title>Comparative genomic study of the Penicillium genus elucidates a diverse pangenome and 15 lateral gene transfer events.</title>
        <authorList>
            <person name="Petersen C."/>
            <person name="Sorensen T."/>
            <person name="Nielsen M.R."/>
            <person name="Sondergaard T.E."/>
            <person name="Sorensen J.L."/>
            <person name="Fitzpatrick D.A."/>
            <person name="Frisvad J.C."/>
            <person name="Nielsen K.L."/>
        </authorList>
    </citation>
    <scope>NUCLEOTIDE SEQUENCE</scope>
    <source>
        <strain evidence="2">IBT 21917</strain>
    </source>
</reference>
<name>A0A9W9HZM9_9EURO</name>
<evidence type="ECO:0000313" key="3">
    <source>
        <dbReference type="Proteomes" id="UP001146351"/>
    </source>
</evidence>
<dbReference type="PANTHER" id="PTHR47561:SF2">
    <property type="entry name" value="HYPOTHETICAL POLYSACCHARIDE DEACETYLASE (EUROFUNG)"/>
    <property type="match status" value="1"/>
</dbReference>
<proteinExistence type="predicted"/>
<dbReference type="SUPFAM" id="SSF88713">
    <property type="entry name" value="Glycoside hydrolase/deacetylase"/>
    <property type="match status" value="1"/>
</dbReference>
<dbReference type="AlphaFoldDB" id="A0A9W9HZM9"/>
<comment type="caution">
    <text evidence="2">The sequence shown here is derived from an EMBL/GenBank/DDBJ whole genome shotgun (WGS) entry which is preliminary data.</text>
</comment>
<dbReference type="OrthoDB" id="504708at2759"/>
<dbReference type="Gene3D" id="3.20.20.370">
    <property type="entry name" value="Glycoside hydrolase/deacetylase"/>
    <property type="match status" value="1"/>
</dbReference>
<dbReference type="InterPro" id="IPR002509">
    <property type="entry name" value="NODB_dom"/>
</dbReference>
<organism evidence="2 3">
    <name type="scientific">Penicillium capsulatum</name>
    <dbReference type="NCBI Taxonomy" id="69766"/>
    <lineage>
        <taxon>Eukaryota</taxon>
        <taxon>Fungi</taxon>
        <taxon>Dikarya</taxon>
        <taxon>Ascomycota</taxon>
        <taxon>Pezizomycotina</taxon>
        <taxon>Eurotiomycetes</taxon>
        <taxon>Eurotiomycetidae</taxon>
        <taxon>Eurotiales</taxon>
        <taxon>Aspergillaceae</taxon>
        <taxon>Penicillium</taxon>
    </lineage>
</organism>
<dbReference type="GO" id="GO:0016810">
    <property type="term" value="F:hydrolase activity, acting on carbon-nitrogen (but not peptide) bonds"/>
    <property type="evidence" value="ECO:0007669"/>
    <property type="project" value="InterPro"/>
</dbReference>
<accession>A0A9W9HZM9</accession>
<dbReference type="EMBL" id="JAPQKO010000005">
    <property type="protein sequence ID" value="KAJ5161984.1"/>
    <property type="molecule type" value="Genomic_DNA"/>
</dbReference>
<evidence type="ECO:0000259" key="1">
    <source>
        <dbReference type="PROSITE" id="PS51677"/>
    </source>
</evidence>
<gene>
    <name evidence="2" type="ORF">N7492_007376</name>
</gene>